<dbReference type="EC" id="3.2.1.58" evidence="14"/>
<dbReference type="GO" id="GO:0071555">
    <property type="term" value="P:cell wall organization"/>
    <property type="evidence" value="ECO:0007669"/>
    <property type="project" value="UniProtKB-KW"/>
</dbReference>
<dbReference type="InterPro" id="IPR018087">
    <property type="entry name" value="Glyco_hydro_5_CS"/>
</dbReference>
<dbReference type="InterPro" id="IPR001547">
    <property type="entry name" value="Glyco_hydro_5"/>
</dbReference>
<evidence type="ECO:0000313" key="20">
    <source>
        <dbReference type="Proteomes" id="UP001213000"/>
    </source>
</evidence>
<accession>A0AAD5YVI2</accession>
<evidence type="ECO:0000313" key="19">
    <source>
        <dbReference type="EMBL" id="KAJ3566897.1"/>
    </source>
</evidence>
<keyword evidence="8 17" id="KW-0472">Membrane</keyword>
<proteinExistence type="inferred from homology"/>
<evidence type="ECO:0000256" key="12">
    <source>
        <dbReference type="ARBA" id="ARBA00036824"/>
    </source>
</evidence>
<feature type="transmembrane region" description="Helical" evidence="17">
    <location>
        <begin position="50"/>
        <end position="74"/>
    </location>
</feature>
<feature type="region of interest" description="Disordered" evidence="16">
    <location>
        <begin position="78"/>
        <end position="121"/>
    </location>
</feature>
<evidence type="ECO:0000256" key="14">
    <source>
        <dbReference type="ARBA" id="ARBA00038929"/>
    </source>
</evidence>
<keyword evidence="3" id="KW-1003">Cell membrane</keyword>
<dbReference type="Gene3D" id="3.20.20.80">
    <property type="entry name" value="Glycosidases"/>
    <property type="match status" value="1"/>
</dbReference>
<dbReference type="PROSITE" id="PS00659">
    <property type="entry name" value="GLYCOSYL_HYDROL_F5"/>
    <property type="match status" value="1"/>
</dbReference>
<dbReference type="GO" id="GO:0009251">
    <property type="term" value="P:glucan catabolic process"/>
    <property type="evidence" value="ECO:0007669"/>
    <property type="project" value="TreeGrafter"/>
</dbReference>
<keyword evidence="5" id="KW-0378">Hydrolase</keyword>
<comment type="subcellular location">
    <subcellularLocation>
        <location evidence="1">Cell membrane</location>
        <topology evidence="1">Single-pass type II membrane protein</topology>
    </subcellularLocation>
</comment>
<keyword evidence="7 17" id="KW-1133">Transmembrane helix</keyword>
<keyword evidence="20" id="KW-1185">Reference proteome</keyword>
<keyword evidence="9" id="KW-0325">Glycoprotein</keyword>
<evidence type="ECO:0000256" key="7">
    <source>
        <dbReference type="ARBA" id="ARBA00022989"/>
    </source>
</evidence>
<dbReference type="InterPro" id="IPR017853">
    <property type="entry name" value="GH"/>
</dbReference>
<dbReference type="GO" id="GO:0005886">
    <property type="term" value="C:plasma membrane"/>
    <property type="evidence" value="ECO:0007669"/>
    <property type="project" value="UniProtKB-SubCell"/>
</dbReference>
<keyword evidence="6" id="KW-0735">Signal-anchor</keyword>
<comment type="catalytic activity">
    <reaction evidence="12">
        <text>Successive hydrolysis of beta-D-glucose units from the non-reducing ends of (1-&gt;3)-beta-D-glucans, releasing alpha-glucose.</text>
        <dbReference type="EC" id="3.2.1.58"/>
    </reaction>
</comment>
<feature type="region of interest" description="Disordered" evidence="16">
    <location>
        <begin position="1"/>
        <end position="20"/>
    </location>
</feature>
<evidence type="ECO:0000256" key="8">
    <source>
        <dbReference type="ARBA" id="ARBA00023136"/>
    </source>
</evidence>
<dbReference type="GO" id="GO:0009986">
    <property type="term" value="C:cell surface"/>
    <property type="evidence" value="ECO:0007669"/>
    <property type="project" value="TreeGrafter"/>
</dbReference>
<comment type="function">
    <text evidence="13">Glucosidase involved in the degradation of cellulosic biomass. Active on lichenan.</text>
</comment>
<sequence length="686" mass="73846">MDSSVPSSQDLRKDFIDQSQPTSTSNLKELVNVNEAVSARRTPLTRRKAFWGFLAIAFVAVVLVVVLPVVFLVAKKNGGGSSSSSGSDHSSGSGSAPVPLPTGGVTLKTGGDGSTVTTDNGTTFTYQNPFGGYWVQDTANPFNNDARPNTWTPPLNTSWRWGIDHIYGVNLGGLFVLEPFITPELFQRYPGTVDEYSLSQAMAADQANGGLNQLEQHYATFITEEDLAQIAGAGLNFVRIPIAFWAIETWANEPYLKGTSWKYFLRVLDWARKYGLRVVLDFHSAPGSQNGYNHSGKRGNVNMLASNMGLANAQRTLYYIRVLAEFISQPQYRNVVVAFGILNEPLLSTIGQDTLTSFYLEAYNTVRGVTGLGADNGPYIAIGDGFHIADWSGAMQGADRMMLDQHPYFAFGNIGTNPIVTPAADGLPGGDWPLRACNAWGPPANQSRQSFGLYMAGEMSAAPNDCGLFLNGPGQSSSNPQCPEYDAWESYNSTMKEGLKNFVMASFDAVQDWFFWTWKIGPSQAGRVEAPLWSYQLGLQNGWIPSDPRVVSGKCAALGASQNPFDGTYSPWQTGTPSSIPASSTQAYPWPPLAIASADVPVSLLPTYTNTAPVITLPPETYTSVPSQVTASVNGWFDTSDTQMGVTTVSGCPYPDEYTPTFSVVPTAPCTGPDSAPASVITPAPA</sequence>
<evidence type="ECO:0000256" key="17">
    <source>
        <dbReference type="SAM" id="Phobius"/>
    </source>
</evidence>
<dbReference type="Pfam" id="PF00150">
    <property type="entry name" value="Cellulase"/>
    <property type="match status" value="1"/>
</dbReference>
<dbReference type="InterPro" id="IPR050386">
    <property type="entry name" value="Glycosyl_hydrolase_5"/>
</dbReference>
<evidence type="ECO:0000256" key="11">
    <source>
        <dbReference type="ARBA" id="ARBA00023316"/>
    </source>
</evidence>
<gene>
    <name evidence="19" type="ORF">NP233_g6711</name>
</gene>
<keyword evidence="4 17" id="KW-0812">Transmembrane</keyword>
<evidence type="ECO:0000256" key="16">
    <source>
        <dbReference type="SAM" id="MobiDB-lite"/>
    </source>
</evidence>
<evidence type="ECO:0000256" key="6">
    <source>
        <dbReference type="ARBA" id="ARBA00022968"/>
    </source>
</evidence>
<keyword evidence="10" id="KW-0326">Glycosidase</keyword>
<feature type="domain" description="Glycoside hydrolase family 5" evidence="18">
    <location>
        <begin position="205"/>
        <end position="397"/>
    </location>
</feature>
<reference evidence="19" key="1">
    <citation type="submission" date="2022-07" db="EMBL/GenBank/DDBJ databases">
        <title>Genome Sequence of Leucocoprinus birnbaumii.</title>
        <authorList>
            <person name="Buettner E."/>
        </authorList>
    </citation>
    <scope>NUCLEOTIDE SEQUENCE</scope>
    <source>
        <strain evidence="19">VT141</strain>
    </source>
</reference>
<comment type="similarity">
    <text evidence="2">Belongs to the glycosyl hydrolase 5 (cellulase A) family.</text>
</comment>
<evidence type="ECO:0000256" key="1">
    <source>
        <dbReference type="ARBA" id="ARBA00004401"/>
    </source>
</evidence>
<comment type="caution">
    <text evidence="19">The sequence shown here is derived from an EMBL/GenBank/DDBJ whole genome shotgun (WGS) entry which is preliminary data.</text>
</comment>
<evidence type="ECO:0000259" key="18">
    <source>
        <dbReference type="Pfam" id="PF00150"/>
    </source>
</evidence>
<evidence type="ECO:0000256" key="3">
    <source>
        <dbReference type="ARBA" id="ARBA00022475"/>
    </source>
</evidence>
<name>A0AAD5YVI2_9AGAR</name>
<evidence type="ECO:0000256" key="2">
    <source>
        <dbReference type="ARBA" id="ARBA00005641"/>
    </source>
</evidence>
<dbReference type="Proteomes" id="UP001213000">
    <property type="component" value="Unassembled WGS sequence"/>
</dbReference>
<evidence type="ECO:0000256" key="13">
    <source>
        <dbReference type="ARBA" id="ARBA00037126"/>
    </source>
</evidence>
<feature type="compositionally biased region" description="Low complexity" evidence="16">
    <location>
        <begin position="82"/>
        <end position="95"/>
    </location>
</feature>
<dbReference type="SUPFAM" id="SSF51445">
    <property type="entry name" value="(Trans)glycosidases"/>
    <property type="match status" value="1"/>
</dbReference>
<evidence type="ECO:0000256" key="10">
    <source>
        <dbReference type="ARBA" id="ARBA00023295"/>
    </source>
</evidence>
<dbReference type="GO" id="GO:0005576">
    <property type="term" value="C:extracellular region"/>
    <property type="evidence" value="ECO:0007669"/>
    <property type="project" value="TreeGrafter"/>
</dbReference>
<keyword evidence="11" id="KW-0961">Cell wall biogenesis/degradation</keyword>
<dbReference type="PANTHER" id="PTHR31297:SF34">
    <property type="entry name" value="GLUCAN 1,3-BETA-GLUCOSIDASE 2"/>
    <property type="match status" value="1"/>
</dbReference>
<evidence type="ECO:0000256" key="9">
    <source>
        <dbReference type="ARBA" id="ARBA00023180"/>
    </source>
</evidence>
<evidence type="ECO:0000256" key="4">
    <source>
        <dbReference type="ARBA" id="ARBA00022692"/>
    </source>
</evidence>
<evidence type="ECO:0000256" key="15">
    <source>
        <dbReference type="ARBA" id="ARBA00041260"/>
    </source>
</evidence>
<organism evidence="19 20">
    <name type="scientific">Leucocoprinus birnbaumii</name>
    <dbReference type="NCBI Taxonomy" id="56174"/>
    <lineage>
        <taxon>Eukaryota</taxon>
        <taxon>Fungi</taxon>
        <taxon>Dikarya</taxon>
        <taxon>Basidiomycota</taxon>
        <taxon>Agaricomycotina</taxon>
        <taxon>Agaricomycetes</taxon>
        <taxon>Agaricomycetidae</taxon>
        <taxon>Agaricales</taxon>
        <taxon>Agaricineae</taxon>
        <taxon>Agaricaceae</taxon>
        <taxon>Leucocoprinus</taxon>
    </lineage>
</organism>
<dbReference type="EMBL" id="JANIEX010000452">
    <property type="protein sequence ID" value="KAJ3566897.1"/>
    <property type="molecule type" value="Genomic_DNA"/>
</dbReference>
<evidence type="ECO:0000256" key="5">
    <source>
        <dbReference type="ARBA" id="ARBA00022801"/>
    </source>
</evidence>
<dbReference type="GO" id="GO:0004338">
    <property type="term" value="F:glucan exo-1,3-beta-glucosidase activity"/>
    <property type="evidence" value="ECO:0007669"/>
    <property type="project" value="UniProtKB-EC"/>
</dbReference>
<protein>
    <recommendedName>
        <fullName evidence="14">glucan 1,3-beta-glucosidase</fullName>
        <ecNumber evidence="14">3.2.1.58</ecNumber>
    </recommendedName>
    <alternativeName>
        <fullName evidence="15">Exo-1,3-beta-glucanase D</fullName>
    </alternativeName>
</protein>
<dbReference type="AlphaFoldDB" id="A0AAD5YVI2"/>
<dbReference type="PANTHER" id="PTHR31297">
    <property type="entry name" value="GLUCAN ENDO-1,6-BETA-GLUCOSIDASE B"/>
    <property type="match status" value="1"/>
</dbReference>